<dbReference type="RefSeq" id="WP_197052212.1">
    <property type="nucleotide sequence ID" value="NZ_JRNN01000028.1"/>
</dbReference>
<dbReference type="Pfam" id="PF14060">
    <property type="entry name" value="DUF4252"/>
    <property type="match status" value="1"/>
</dbReference>
<protein>
    <recommendedName>
        <fullName evidence="3">DUF4252 domain-containing protein</fullName>
    </recommendedName>
</protein>
<comment type="caution">
    <text evidence="1">The sequence shown here is derived from an EMBL/GenBank/DDBJ whole genome shotgun (WGS) entry which is preliminary data.</text>
</comment>
<evidence type="ECO:0000313" key="2">
    <source>
        <dbReference type="Proteomes" id="UP000029556"/>
    </source>
</evidence>
<dbReference type="EMBL" id="JRNN01000028">
    <property type="protein sequence ID" value="KGF36332.1"/>
    <property type="molecule type" value="Genomic_DNA"/>
</dbReference>
<gene>
    <name evidence="1" type="ORF">HMPREF2137_02480</name>
</gene>
<evidence type="ECO:0008006" key="3">
    <source>
        <dbReference type="Google" id="ProtNLM"/>
    </source>
</evidence>
<dbReference type="InterPro" id="IPR025348">
    <property type="entry name" value="DUF4252"/>
</dbReference>
<proteinExistence type="predicted"/>
<name>A0A096B0J5_9BACT</name>
<evidence type="ECO:0000313" key="1">
    <source>
        <dbReference type="EMBL" id="KGF36332.1"/>
    </source>
</evidence>
<dbReference type="Proteomes" id="UP000029556">
    <property type="component" value="Unassembled WGS sequence"/>
</dbReference>
<accession>A0A096B0J5</accession>
<reference evidence="1 2" key="1">
    <citation type="submission" date="2014-07" db="EMBL/GenBank/DDBJ databases">
        <authorList>
            <person name="McCorrison J."/>
            <person name="Sanka R."/>
            <person name="Torralba M."/>
            <person name="Gillis M."/>
            <person name="Haft D.H."/>
            <person name="Methe B."/>
            <person name="Sutton G."/>
            <person name="Nelson K.E."/>
        </authorList>
    </citation>
    <scope>NUCLEOTIDE SEQUENCE [LARGE SCALE GENOMIC DNA]</scope>
    <source>
        <strain evidence="1 2">DNF00853</strain>
    </source>
</reference>
<organism evidence="1 2">
    <name type="scientific">Hoylesella buccalis DNF00853</name>
    <dbReference type="NCBI Taxonomy" id="1401074"/>
    <lineage>
        <taxon>Bacteria</taxon>
        <taxon>Pseudomonadati</taxon>
        <taxon>Bacteroidota</taxon>
        <taxon>Bacteroidia</taxon>
        <taxon>Bacteroidales</taxon>
        <taxon>Prevotellaceae</taxon>
        <taxon>Hoylesella</taxon>
    </lineage>
</organism>
<dbReference type="AlphaFoldDB" id="A0A096B0J5"/>
<sequence>MLHKSDLTAWLRSLSLAICFVWGCVSLSAQDRLFKQFENTKGVSTVYISPAMFKLMPKLDVGDKDLAKLASRLSRLQILQCERPSLIPSIKKQAQAYYDNNRYEVIMRVKDDDERTTIYQKVVGKGNNEFVLLNEEKDELSLIHLIGNIKLEDIKDLYDR</sequence>